<keyword evidence="8 15" id="KW-1133">Transmembrane helix</keyword>
<organism evidence="17 18">
    <name type="scientific">Molorchus minor</name>
    <dbReference type="NCBI Taxonomy" id="1323400"/>
    <lineage>
        <taxon>Eukaryota</taxon>
        <taxon>Metazoa</taxon>
        <taxon>Ecdysozoa</taxon>
        <taxon>Arthropoda</taxon>
        <taxon>Hexapoda</taxon>
        <taxon>Insecta</taxon>
        <taxon>Pterygota</taxon>
        <taxon>Neoptera</taxon>
        <taxon>Endopterygota</taxon>
        <taxon>Coleoptera</taxon>
        <taxon>Polyphaga</taxon>
        <taxon>Cucujiformia</taxon>
        <taxon>Chrysomeloidea</taxon>
        <taxon>Cerambycidae</taxon>
        <taxon>Lamiinae</taxon>
        <taxon>Monochamini</taxon>
        <taxon>Molorchus</taxon>
    </lineage>
</organism>
<keyword evidence="7" id="KW-0967">Endosome</keyword>
<sequence length="514" mass="59535">KPAALEDKTNPDWLPNQNLGYIATAQPNHSASSRFERGLKRVEIEREVDKEQKLWKLVVLRITFCGITMKNYVEANISNKSHTTIKYAMKMLSSSSETIIFMFLGVATVNRNHDWNTWFVILTILFCSVYRVIGVIIFTAVANRFRLHQLSTVEKFVMSYGGLRGAVAFALVLLIDPKLVKLQPMFMTTTIALVYFTVFFQGITIKPLVKILNVKTAEKRKPSMNERIHERLMDHTMAAIEDILGQHGNYHIRDRFKRFDNCYIRPYLLRDHRGAEPKILETYSKLAMKDAMEYIVHRNASTIGNISGTESMSAIFRNYTAGNLNGSSSFSQLDTSTWNIDMQELEYNPSKKDLTDAKIHHLLAEELVKPYRRHRKLSYSRHAVNDRDLSTQVNYRMHFNMRRLVADKKHHHKRHSKKLNRDGKQNHVSFPEFQQNGTAKQFCHDYISEVLNEDDTEPKSSREGWDSPITFTAKSSRRPLKVRLIEGDTDLKMEHSRKFEEDGEDNENSSRGVP</sequence>
<keyword evidence="18" id="KW-1185">Reference proteome</keyword>
<keyword evidence="10 13" id="KW-0406">Ion transport</keyword>
<name>A0ABQ9JNF3_9CUCU</name>
<feature type="transmembrane region" description="Helical" evidence="15">
    <location>
        <begin position="118"/>
        <end position="145"/>
    </location>
</feature>
<accession>A0ABQ9JNF3</accession>
<dbReference type="Pfam" id="PF00999">
    <property type="entry name" value="Na_H_Exchanger"/>
    <property type="match status" value="1"/>
</dbReference>
<dbReference type="PRINTS" id="PR01087">
    <property type="entry name" value="NAHEXCHNGR3"/>
</dbReference>
<proteinExistence type="inferred from homology"/>
<evidence type="ECO:0000256" key="9">
    <source>
        <dbReference type="ARBA" id="ARBA00023053"/>
    </source>
</evidence>
<keyword evidence="12 13" id="KW-0739">Sodium transport</keyword>
<keyword evidence="9" id="KW-0915">Sodium</keyword>
<feature type="compositionally biased region" description="Basic and acidic residues" evidence="14">
    <location>
        <begin position="483"/>
        <end position="500"/>
    </location>
</feature>
<protein>
    <recommendedName>
        <fullName evidence="13">Sodium/hydrogen exchanger</fullName>
    </recommendedName>
</protein>
<evidence type="ECO:0000259" key="16">
    <source>
        <dbReference type="Pfam" id="PF00999"/>
    </source>
</evidence>
<dbReference type="PANTHER" id="PTHR10110:SF98">
    <property type="entry name" value="SODIUM_HYDROGEN EXCHANGER"/>
    <property type="match status" value="1"/>
</dbReference>
<evidence type="ECO:0000256" key="14">
    <source>
        <dbReference type="SAM" id="MobiDB-lite"/>
    </source>
</evidence>
<evidence type="ECO:0000256" key="2">
    <source>
        <dbReference type="ARBA" id="ARBA00004651"/>
    </source>
</evidence>
<keyword evidence="3 13" id="KW-0813">Transport</keyword>
<keyword evidence="11 15" id="KW-0472">Membrane</keyword>
<dbReference type="InterPro" id="IPR018422">
    <property type="entry name" value="Cation/H_exchanger_CPA1"/>
</dbReference>
<comment type="subcellular location">
    <subcellularLocation>
        <location evidence="2">Cell membrane</location>
        <topology evidence="2">Multi-pass membrane protein</topology>
    </subcellularLocation>
    <subcellularLocation>
        <location evidence="1">Recycling endosome membrane</location>
        <topology evidence="1">Multi-pass membrane protein</topology>
    </subcellularLocation>
</comment>
<evidence type="ECO:0000256" key="15">
    <source>
        <dbReference type="SAM" id="Phobius"/>
    </source>
</evidence>
<evidence type="ECO:0000313" key="18">
    <source>
        <dbReference type="Proteomes" id="UP001162164"/>
    </source>
</evidence>
<evidence type="ECO:0000256" key="6">
    <source>
        <dbReference type="ARBA" id="ARBA00022692"/>
    </source>
</evidence>
<evidence type="ECO:0000256" key="8">
    <source>
        <dbReference type="ARBA" id="ARBA00022989"/>
    </source>
</evidence>
<evidence type="ECO:0000256" key="4">
    <source>
        <dbReference type="ARBA" id="ARBA00022449"/>
    </source>
</evidence>
<dbReference type="InterPro" id="IPR004709">
    <property type="entry name" value="NaH_exchanger"/>
</dbReference>
<feature type="transmembrane region" description="Helical" evidence="15">
    <location>
        <begin position="157"/>
        <end position="175"/>
    </location>
</feature>
<reference evidence="17" key="1">
    <citation type="journal article" date="2023" name="Insect Mol. Biol.">
        <title>Genome sequencing provides insights into the evolution of gene families encoding plant cell wall-degrading enzymes in longhorned beetles.</title>
        <authorList>
            <person name="Shin N.R."/>
            <person name="Okamura Y."/>
            <person name="Kirsch R."/>
            <person name="Pauchet Y."/>
        </authorList>
    </citation>
    <scope>NUCLEOTIDE SEQUENCE</scope>
    <source>
        <strain evidence="17">MMC_N1</strain>
    </source>
</reference>
<evidence type="ECO:0000256" key="11">
    <source>
        <dbReference type="ARBA" id="ARBA00023136"/>
    </source>
</evidence>
<evidence type="ECO:0000256" key="10">
    <source>
        <dbReference type="ARBA" id="ARBA00023065"/>
    </source>
</evidence>
<dbReference type="Gene3D" id="6.10.250.1040">
    <property type="match status" value="1"/>
</dbReference>
<evidence type="ECO:0000256" key="5">
    <source>
        <dbReference type="ARBA" id="ARBA00022475"/>
    </source>
</evidence>
<evidence type="ECO:0000256" key="13">
    <source>
        <dbReference type="RuleBase" id="RU003722"/>
    </source>
</evidence>
<dbReference type="Proteomes" id="UP001162164">
    <property type="component" value="Unassembled WGS sequence"/>
</dbReference>
<feature type="transmembrane region" description="Helical" evidence="15">
    <location>
        <begin position="187"/>
        <end position="209"/>
    </location>
</feature>
<dbReference type="NCBIfam" id="TIGR00840">
    <property type="entry name" value="b_cpa1"/>
    <property type="match status" value="1"/>
</dbReference>
<keyword evidence="5" id="KW-1003">Cell membrane</keyword>
<evidence type="ECO:0000313" key="17">
    <source>
        <dbReference type="EMBL" id="KAJ8979771.1"/>
    </source>
</evidence>
<dbReference type="InterPro" id="IPR006153">
    <property type="entry name" value="Cation/H_exchanger_TM"/>
</dbReference>
<evidence type="ECO:0000256" key="7">
    <source>
        <dbReference type="ARBA" id="ARBA00022753"/>
    </source>
</evidence>
<feature type="domain" description="Cation/H+ exchanger transmembrane" evidence="16">
    <location>
        <begin position="61"/>
        <end position="210"/>
    </location>
</feature>
<evidence type="ECO:0000256" key="1">
    <source>
        <dbReference type="ARBA" id="ARBA00004195"/>
    </source>
</evidence>
<feature type="non-terminal residue" evidence="17">
    <location>
        <position position="1"/>
    </location>
</feature>
<comment type="caution">
    <text evidence="17">The sequence shown here is derived from an EMBL/GenBank/DDBJ whole genome shotgun (WGS) entry which is preliminary data.</text>
</comment>
<keyword evidence="4 13" id="KW-0050">Antiport</keyword>
<feature type="region of interest" description="Disordered" evidence="14">
    <location>
        <begin position="453"/>
        <end position="514"/>
    </location>
</feature>
<comment type="similarity">
    <text evidence="13">Belongs to the monovalent cation:proton antiporter 1 (CPA1) transporter (TC 2.A.36) family.</text>
</comment>
<evidence type="ECO:0000256" key="12">
    <source>
        <dbReference type="ARBA" id="ARBA00023201"/>
    </source>
</evidence>
<gene>
    <name evidence="17" type="ORF">NQ317_015250</name>
</gene>
<dbReference type="EMBL" id="JAPWTJ010000316">
    <property type="protein sequence ID" value="KAJ8979771.1"/>
    <property type="molecule type" value="Genomic_DNA"/>
</dbReference>
<keyword evidence="6 13" id="KW-0812">Transmembrane</keyword>
<dbReference type="InterPro" id="IPR018410">
    <property type="entry name" value="Na/H_exchanger_3/5"/>
</dbReference>
<dbReference type="PANTHER" id="PTHR10110">
    <property type="entry name" value="SODIUM/HYDROGEN EXCHANGER"/>
    <property type="match status" value="1"/>
</dbReference>
<evidence type="ECO:0000256" key="3">
    <source>
        <dbReference type="ARBA" id="ARBA00022448"/>
    </source>
</evidence>